<dbReference type="Proteomes" id="UP000239340">
    <property type="component" value="Plasmid pSfreNXT3b"/>
</dbReference>
<sequence>MPSNLVRAASKRTLSVVEETNCDARVVRSAGEPNNPVPVVTGTPAQRPEVKGVAVVPPGLPQGCRCRRRDAIVCRTANGRLKGRPNAVFPSLTSIGRERPAGVVGKVCDRTVNVGKFGAGSFPARQSRCPLAGRRSRSPMPPRRSCDEACYMGRPNG</sequence>
<geneLocation type="plasmid" evidence="2">
    <name>psfrenxt3b</name>
</geneLocation>
<dbReference type="EMBL" id="CP024309">
    <property type="protein sequence ID" value="AUX78777.1"/>
    <property type="molecule type" value="Genomic_DNA"/>
</dbReference>
<proteinExistence type="predicted"/>
<keyword evidence="1" id="KW-0614">Plasmid</keyword>
<evidence type="ECO:0000313" key="1">
    <source>
        <dbReference type="EMBL" id="AUX78777.1"/>
    </source>
</evidence>
<dbReference type="Gene3D" id="3.40.30.10">
    <property type="entry name" value="Glutaredoxin"/>
    <property type="match status" value="1"/>
</dbReference>
<organism evidence="1 2">
    <name type="scientific">Rhizobium fredii</name>
    <name type="common">Sinorhizobium fredii</name>
    <dbReference type="NCBI Taxonomy" id="380"/>
    <lineage>
        <taxon>Bacteria</taxon>
        <taxon>Pseudomonadati</taxon>
        <taxon>Pseudomonadota</taxon>
        <taxon>Alphaproteobacteria</taxon>
        <taxon>Hyphomicrobiales</taxon>
        <taxon>Rhizobiaceae</taxon>
        <taxon>Sinorhizobium/Ensifer group</taxon>
        <taxon>Sinorhizobium</taxon>
    </lineage>
</organism>
<name>A0A2L0HBJ6_RHIFR</name>
<accession>A0A2L0HBJ6</accession>
<evidence type="ECO:0000313" key="2">
    <source>
        <dbReference type="Proteomes" id="UP000239340"/>
    </source>
</evidence>
<dbReference type="AlphaFoldDB" id="A0A2L0HBJ6"/>
<reference evidence="1 2" key="1">
    <citation type="submission" date="2017-10" db="EMBL/GenBank/DDBJ databases">
        <title>Analysis of the genome sequences of Rhizobium populations associated to common bean (phaseolus vulgaris).</title>
        <authorList>
            <person name="Bustos P."/>
            <person name="Santamaria R.I."/>
            <person name="Miranda-Sanchez F."/>
            <person name="Perez-Carrascal O."/>
            <person name="Juarez S."/>
            <person name="Lozano L."/>
            <person name="Martinez-Flores I."/>
            <person name="Vinuesa P."/>
            <person name="Martinez-Romero E."/>
            <person name="Cevallos M.A."/>
            <person name="Romero D."/>
            <person name="Davila G."/>
            <person name="Gonzalez V."/>
        </authorList>
    </citation>
    <scope>NUCLEOTIDE SEQUENCE [LARGE SCALE GENOMIC DNA]</scope>
    <source>
        <strain evidence="1 2">NXT3</strain>
        <plasmid evidence="2">Plasmid psfrenxt3b</plasmid>
    </source>
</reference>
<gene>
    <name evidence="1" type="ORF">NXT3_PB00115</name>
</gene>
<protein>
    <submittedName>
        <fullName evidence="1">Uncharacterized protein</fullName>
    </submittedName>
</protein>